<dbReference type="EMBL" id="BSNG01000004">
    <property type="protein sequence ID" value="GLQ12349.1"/>
    <property type="molecule type" value="Genomic_DNA"/>
</dbReference>
<dbReference type="InterPro" id="IPR025528">
    <property type="entry name" value="BrnA_antitoxin"/>
</dbReference>
<dbReference type="RefSeq" id="WP_284394219.1">
    <property type="nucleotide sequence ID" value="NZ_BSNG01000004.1"/>
</dbReference>
<evidence type="ECO:0008006" key="3">
    <source>
        <dbReference type="Google" id="ProtNLM"/>
    </source>
</evidence>
<gene>
    <name evidence="1" type="ORF">GCM10007913_42820</name>
</gene>
<dbReference type="Proteomes" id="UP001161406">
    <property type="component" value="Unassembled WGS sequence"/>
</dbReference>
<reference evidence="1" key="2">
    <citation type="submission" date="2023-01" db="EMBL/GenBank/DDBJ databases">
        <title>Draft genome sequence of Devosia yakushimensis strain NBRC 103855.</title>
        <authorList>
            <person name="Sun Q."/>
            <person name="Mori K."/>
        </authorList>
    </citation>
    <scope>NUCLEOTIDE SEQUENCE</scope>
    <source>
        <strain evidence="1">NBRC 103855</strain>
    </source>
</reference>
<evidence type="ECO:0000313" key="2">
    <source>
        <dbReference type="Proteomes" id="UP001161406"/>
    </source>
</evidence>
<keyword evidence="2" id="KW-1185">Reference proteome</keyword>
<organism evidence="1 2">
    <name type="scientific">Devosia yakushimensis</name>
    <dbReference type="NCBI Taxonomy" id="470028"/>
    <lineage>
        <taxon>Bacteria</taxon>
        <taxon>Pseudomonadati</taxon>
        <taxon>Pseudomonadota</taxon>
        <taxon>Alphaproteobacteria</taxon>
        <taxon>Hyphomicrobiales</taxon>
        <taxon>Devosiaceae</taxon>
        <taxon>Devosia</taxon>
    </lineage>
</organism>
<protein>
    <recommendedName>
        <fullName evidence="3">BrnA antitoxin family protein</fullName>
    </recommendedName>
</protein>
<name>A0ABQ5UJT5_9HYPH</name>
<reference evidence="1" key="1">
    <citation type="journal article" date="2014" name="Int. J. Syst. Evol. Microbiol.">
        <title>Complete genome of a new Firmicutes species belonging to the dominant human colonic microbiota ('Ruminococcus bicirculans') reveals two chromosomes and a selective capacity to utilize plant glucans.</title>
        <authorList>
            <consortium name="NISC Comparative Sequencing Program"/>
            <person name="Wegmann U."/>
            <person name="Louis P."/>
            <person name="Goesmann A."/>
            <person name="Henrissat B."/>
            <person name="Duncan S.H."/>
            <person name="Flint H.J."/>
        </authorList>
    </citation>
    <scope>NUCLEOTIDE SEQUENCE</scope>
    <source>
        <strain evidence="1">NBRC 103855</strain>
    </source>
</reference>
<proteinExistence type="predicted"/>
<accession>A0ABQ5UJT5</accession>
<comment type="caution">
    <text evidence="1">The sequence shown here is derived from an EMBL/GenBank/DDBJ whole genome shotgun (WGS) entry which is preliminary data.</text>
</comment>
<evidence type="ECO:0000313" key="1">
    <source>
        <dbReference type="EMBL" id="GLQ12349.1"/>
    </source>
</evidence>
<dbReference type="Pfam" id="PF14384">
    <property type="entry name" value="BrnA_antitoxin"/>
    <property type="match status" value="1"/>
</dbReference>
<sequence>MSETEGKTVRYTRKPLTQDQIEELNALANRPDSEIDFSDIPELDDEFFKNAKQGVMYRLVKQQMTLRLDADILDWFKRHAKDGKGYQTDINKALRAYVTAQEKRAQKKAG</sequence>